<organism evidence="1 2">
    <name type="scientific">Ambrosiozyma monospora</name>
    <name type="common">Yeast</name>
    <name type="synonym">Endomycopsis monosporus</name>
    <dbReference type="NCBI Taxonomy" id="43982"/>
    <lineage>
        <taxon>Eukaryota</taxon>
        <taxon>Fungi</taxon>
        <taxon>Dikarya</taxon>
        <taxon>Ascomycota</taxon>
        <taxon>Saccharomycotina</taxon>
        <taxon>Pichiomycetes</taxon>
        <taxon>Pichiales</taxon>
        <taxon>Pichiaceae</taxon>
        <taxon>Ambrosiozyma</taxon>
    </lineage>
</organism>
<name>A0ACB5U0A7_AMBMO</name>
<evidence type="ECO:0000313" key="2">
    <source>
        <dbReference type="Proteomes" id="UP001165064"/>
    </source>
</evidence>
<protein>
    <submittedName>
        <fullName evidence="1">Unnamed protein product</fullName>
    </submittedName>
</protein>
<dbReference type="EMBL" id="BSXS01010491">
    <property type="protein sequence ID" value="GME98370.1"/>
    <property type="molecule type" value="Genomic_DNA"/>
</dbReference>
<accession>A0ACB5U0A7</accession>
<proteinExistence type="predicted"/>
<dbReference type="Proteomes" id="UP001165064">
    <property type="component" value="Unassembled WGS sequence"/>
</dbReference>
<evidence type="ECO:0000313" key="1">
    <source>
        <dbReference type="EMBL" id="GME98370.1"/>
    </source>
</evidence>
<gene>
    <name evidence="1" type="ORF">Amon02_001047000</name>
</gene>
<keyword evidence="2" id="KW-1185">Reference proteome</keyword>
<reference evidence="1" key="1">
    <citation type="submission" date="2023-04" db="EMBL/GenBank/DDBJ databases">
        <title>Ambrosiozyma monospora NBRC 10751.</title>
        <authorList>
            <person name="Ichikawa N."/>
            <person name="Sato H."/>
            <person name="Tonouchi N."/>
        </authorList>
    </citation>
    <scope>NUCLEOTIDE SEQUENCE</scope>
    <source>
        <strain evidence="1">NBRC 10751</strain>
    </source>
</reference>
<comment type="caution">
    <text evidence="1">The sequence shown here is derived from an EMBL/GenBank/DDBJ whole genome shotgun (WGS) entry which is preliminary data.</text>
</comment>
<sequence>MAKTVNGSTKSNPKSLVNKKKKKQPRKFNMPDNVPTGFRSVTELLKKKGAIDSLADEMKANGTKRNSTTAQILETNDKPKKTKIEKKKYRLEDEPEFDDSESDDEETKLPSFSQMLSSNPNSINHSSQPRSYNHDTSRPNNKTDASKLSAASLGLPNLASSSRRSSIVDAKEVLDGVDVDVIEDEDDDLPLGIRNKGTPPTNKDTKIDNQIKCPDYVSDSEFDFSDDEPIEMLGDSKRIDKVASDNDGLDDDTVASDLKSNPS</sequence>